<accession>A0ABC8TSR1</accession>
<name>A0ABC8TSR1_9AQUA</name>
<protein>
    <submittedName>
        <fullName evidence="3">Uncharacterized protein</fullName>
    </submittedName>
</protein>
<organism evidence="3 4">
    <name type="scientific">Ilex paraguariensis</name>
    <name type="common">yerba mate</name>
    <dbReference type="NCBI Taxonomy" id="185542"/>
    <lineage>
        <taxon>Eukaryota</taxon>
        <taxon>Viridiplantae</taxon>
        <taxon>Streptophyta</taxon>
        <taxon>Embryophyta</taxon>
        <taxon>Tracheophyta</taxon>
        <taxon>Spermatophyta</taxon>
        <taxon>Magnoliopsida</taxon>
        <taxon>eudicotyledons</taxon>
        <taxon>Gunneridae</taxon>
        <taxon>Pentapetalae</taxon>
        <taxon>asterids</taxon>
        <taxon>campanulids</taxon>
        <taxon>Aquifoliales</taxon>
        <taxon>Aquifoliaceae</taxon>
        <taxon>Ilex</taxon>
    </lineage>
</organism>
<sequence>MDSVPEFKVLERCQISPPPGSVSPTSLPLTFFDIPWLLFPPNQPLFFYDFPHSTTHFNQTFLPALKHSLSLTLQHFFPLAGNLTAPPLSTNPHLSYTDGNSLSLIIAESTADFHYLSGHHHRQVEDFHHLAPALSPCLSCDPHAHPLLAIQVTLFPNCGICVGFKYHHVAADGRTFNNFLKSWTSICSMLIHHLSLPEVNKNKLSPCYDRSVIKDPNGFESILLREWWNPKNSEKEVTSTNAFDDMVRSTFVMGRTDMQKLKQWIMTRSKNIPGSHPLLLSPYVLTCSLVWVCLIKTLWADNVSMGKDPEPHYFGFIAGGITRLDFPVPTNYFGNCVGFGRSMAMRSELLEENGIVFAAKAIGDTIKKLDRGILENAENWIREWKVFSSSELHVMVVGSPKLEQYGLDFGWGKPRKIEEGSIDKTRAISLCECRDMEGGIEIGLALPKAKMDAFTKSLNHLF</sequence>
<evidence type="ECO:0000313" key="4">
    <source>
        <dbReference type="Proteomes" id="UP001642360"/>
    </source>
</evidence>
<dbReference type="Pfam" id="PF02458">
    <property type="entry name" value="Transferase"/>
    <property type="match status" value="1"/>
</dbReference>
<dbReference type="PANTHER" id="PTHR31625">
    <property type="match status" value="1"/>
</dbReference>
<keyword evidence="2" id="KW-0012">Acyltransferase</keyword>
<reference evidence="3 4" key="1">
    <citation type="submission" date="2024-02" db="EMBL/GenBank/DDBJ databases">
        <authorList>
            <person name="Vignale AGUSTIN F."/>
            <person name="Sosa J E."/>
            <person name="Modenutti C."/>
        </authorList>
    </citation>
    <scope>NUCLEOTIDE SEQUENCE [LARGE SCALE GENOMIC DNA]</scope>
</reference>
<gene>
    <name evidence="3" type="ORF">ILEXP_LOCUS40131</name>
</gene>
<evidence type="ECO:0000256" key="1">
    <source>
        <dbReference type="ARBA" id="ARBA00022679"/>
    </source>
</evidence>
<dbReference type="InterPro" id="IPR051504">
    <property type="entry name" value="Plant_metabolite_acyltrans"/>
</dbReference>
<keyword evidence="4" id="KW-1185">Reference proteome</keyword>
<dbReference type="EMBL" id="CAUOFW020005538">
    <property type="protein sequence ID" value="CAK9170635.1"/>
    <property type="molecule type" value="Genomic_DNA"/>
</dbReference>
<dbReference type="GO" id="GO:0016747">
    <property type="term" value="F:acyltransferase activity, transferring groups other than amino-acyl groups"/>
    <property type="evidence" value="ECO:0007669"/>
    <property type="project" value="UniProtKB-ARBA"/>
</dbReference>
<dbReference type="InterPro" id="IPR023213">
    <property type="entry name" value="CAT-like_dom_sf"/>
</dbReference>
<proteinExistence type="predicted"/>
<dbReference type="Proteomes" id="UP001642360">
    <property type="component" value="Unassembled WGS sequence"/>
</dbReference>
<dbReference type="Gene3D" id="3.30.559.10">
    <property type="entry name" value="Chloramphenicol acetyltransferase-like domain"/>
    <property type="match status" value="2"/>
</dbReference>
<comment type="caution">
    <text evidence="3">The sequence shown here is derived from an EMBL/GenBank/DDBJ whole genome shotgun (WGS) entry which is preliminary data.</text>
</comment>
<dbReference type="AlphaFoldDB" id="A0ABC8TSR1"/>
<keyword evidence="1" id="KW-0808">Transferase</keyword>
<evidence type="ECO:0000313" key="3">
    <source>
        <dbReference type="EMBL" id="CAK9170635.1"/>
    </source>
</evidence>
<evidence type="ECO:0000256" key="2">
    <source>
        <dbReference type="ARBA" id="ARBA00023315"/>
    </source>
</evidence>